<proteinExistence type="predicted"/>
<organism evidence="4 5">
    <name type="scientific">Schistosoma rodhaini</name>
    <dbReference type="NCBI Taxonomy" id="6188"/>
    <lineage>
        <taxon>Eukaryota</taxon>
        <taxon>Metazoa</taxon>
        <taxon>Spiralia</taxon>
        <taxon>Lophotrochozoa</taxon>
        <taxon>Platyhelminthes</taxon>
        <taxon>Trematoda</taxon>
        <taxon>Digenea</taxon>
        <taxon>Strigeidida</taxon>
        <taxon>Schistosomatoidea</taxon>
        <taxon>Schistosomatidae</taxon>
        <taxon>Schistosoma</taxon>
    </lineage>
</organism>
<reference evidence="4" key="1">
    <citation type="submission" date="2022-06" db="EMBL/GenBank/DDBJ databases">
        <authorList>
            <person name="Berger JAMES D."/>
            <person name="Berger JAMES D."/>
        </authorList>
    </citation>
    <scope>NUCLEOTIDE SEQUENCE [LARGE SCALE GENOMIC DNA]</scope>
</reference>
<evidence type="ECO:0000313" key="5">
    <source>
        <dbReference type="WBParaSite" id="SRDH1_3110.8"/>
    </source>
</evidence>
<evidence type="ECO:0000313" key="4">
    <source>
        <dbReference type="Proteomes" id="UP000050792"/>
    </source>
</evidence>
<reference evidence="5" key="2">
    <citation type="submission" date="2023-11" db="UniProtKB">
        <authorList>
            <consortium name="WormBaseParasite"/>
        </authorList>
    </citation>
    <scope>IDENTIFICATION</scope>
</reference>
<feature type="region of interest" description="Disordered" evidence="1">
    <location>
        <begin position="1362"/>
        <end position="1382"/>
    </location>
</feature>
<feature type="compositionally biased region" description="Polar residues" evidence="1">
    <location>
        <begin position="1510"/>
        <end position="1519"/>
    </location>
</feature>
<accession>A0AA85EZP9</accession>
<sequence>MYFLHLFLFLFTSVCNTLSDLPSNNVVDIKARDYKLLTKILAVRQLQDLFDNDKNTHGLFHAELNQKVYLIVDLGGLYQVSSVEIASDEPENLKQTISIGYGFDKNTTSLFGSLYNCTYQQTSTLCIPACSQYDNSRTGFVGNSLLWSFQSDKEGWTRIYDLIIRGTPFDENRSMKNNLDDITLFKPYVDHLVPAESMESCNGLLWNLNDESSVTESSTLAATDDRNVTIYFGKTYSVTSVHFVTSKRDDMPQEYTLHFSGMESLTKIINLQNDCTLTASSDNDGANFKEYNCPTTDLESYTFDYVTVNVKGLYKLHVYGLPSHQYYSQYECSCQATDNKKSQLFSLSTNLKPTDFDQDFIFQTNYTTIFADQTIESHVGFIELPENEHESYFKLNIIGYSLLKDVQIGVVFVEGGQAGSRTNANIEETSVQAFSGINVGSNLWSIPVYKYELQDVWPDSVDDSVITVTWSMPKALSATKSPSVIRDIFRALIITSSGVNTIRAWVWQRDSHLLDIRAYHQLDENNVDSQLKILTLQRSGCSPSESEDEVVASVQLKDGQCSTDNKDIITCTRTIHGQIIQFKLNNPSTSDVYKLYMKSDGVEDNVESTSSIDLVTSGSLGETVKEDIKDAGLSLTVEGIHHNHETQETELDVAVHIASKVISDNVACRPTYLLLEFIEPNIETLKSRVSSKQTMFRIKLPSNRKEINLVMQLSIGSVDPTQSEATTNQSIAFQNPFYIPTDIKVDAENQLIQWFGLPTIFNNLLHHYETKLSGLPKACEQASEFNLPITQQEIDNGTIYRVNLKNIPDPTITKNGLAIDYNFKVTPVFKGIDGKSITMGTSSDIRFSTGRTGQTDLKAPTSGRYYSLQVQVRPSQIPSCLNLETLNTQFILRVIGEVNEYPDYIKQVNYVPITMKTAETLSDKNNHVKLYKIENLLPGRRYELQAEVIYTEDFRDKISEPVRLWIEDEVHVQTEEVFISPGERVVINCTGSVGPNDTSQKSLEWKLFDGGRLPDGSRSLKTQEAQSGPLWYAMESLIFDPVNKQHGGVYACFIRPSILELMNKPTELHKVTVTVSDLEVDINSKIVEFGEKIIITCRTASPGQLDWILPSGEKVEIMNEMKSDDDNDDQPYTIKDENDDVKLSIKLIIPKVNLNKVGKYTCLHSPSNNKQTFSLKMKEVIKLVKSPESSDKPGKTLILDCTANLGNLHQSVVWYKRPNSNSPWLEITKAIQTIEHITIQQKNPEDTLSSGVWLSELKVKNSPGIIGEFMCTIQDIQTTMNIERMETGSIMTNDNDFSKITHATIKVSLKSVLKILNPVKLENGQISVHCQGYPAHSKDRLQWVYIPLNTDNKSDKVITIVHSNPKDEENEQETDGNTKSLDGKETDEIVSLAFQLTDSIPATWPGSTGPQQLVQAGLIEQEHQPKQMYTAERLSLIFDSKYAEKVADGILSCRYVRPKGILPMDSDEAAESLSKVTIPETNDDSDEILEKSEIPMKTLLDAKQGDDNDNLSILKSSLNEEPDEIQSGDNKNNTEKKSISLLLYINLMALMIIFMRD</sequence>
<name>A0AA85EZP9_9TREM</name>
<dbReference type="Proteomes" id="UP000050792">
    <property type="component" value="Unassembled WGS sequence"/>
</dbReference>
<dbReference type="PROSITE" id="PS50835">
    <property type="entry name" value="IG_LIKE"/>
    <property type="match status" value="2"/>
</dbReference>
<dbReference type="SUPFAM" id="SSF48726">
    <property type="entry name" value="Immunoglobulin"/>
    <property type="match status" value="1"/>
</dbReference>
<feature type="domain" description="Ig-like" evidence="3">
    <location>
        <begin position="961"/>
        <end position="1074"/>
    </location>
</feature>
<dbReference type="InterPro" id="IPR003599">
    <property type="entry name" value="Ig_sub"/>
</dbReference>
<protein>
    <recommendedName>
        <fullName evidence="3">Ig-like domain-containing protein</fullName>
    </recommendedName>
</protein>
<dbReference type="WBParaSite" id="SRDH1_3110.8">
    <property type="protein sequence ID" value="SRDH1_3110.8"/>
    <property type="gene ID" value="SRDH1_3110"/>
</dbReference>
<evidence type="ECO:0000259" key="3">
    <source>
        <dbReference type="PROSITE" id="PS50835"/>
    </source>
</evidence>
<dbReference type="InterPro" id="IPR013783">
    <property type="entry name" value="Ig-like_fold"/>
</dbReference>
<dbReference type="InterPro" id="IPR007110">
    <property type="entry name" value="Ig-like_dom"/>
</dbReference>
<dbReference type="SMART" id="SM00409">
    <property type="entry name" value="IG"/>
    <property type="match status" value="3"/>
</dbReference>
<keyword evidence="4" id="KW-1185">Reference proteome</keyword>
<dbReference type="InterPro" id="IPR036179">
    <property type="entry name" value="Ig-like_dom_sf"/>
</dbReference>
<feature type="chain" id="PRO_5041659334" description="Ig-like domain-containing protein" evidence="2">
    <location>
        <begin position="20"/>
        <end position="1557"/>
    </location>
</feature>
<evidence type="ECO:0000256" key="2">
    <source>
        <dbReference type="SAM" id="SignalP"/>
    </source>
</evidence>
<feature type="region of interest" description="Disordered" evidence="1">
    <location>
        <begin position="1502"/>
        <end position="1532"/>
    </location>
</feature>
<keyword evidence="2" id="KW-0732">Signal</keyword>
<feature type="signal peptide" evidence="2">
    <location>
        <begin position="1"/>
        <end position="19"/>
    </location>
</feature>
<evidence type="ECO:0000256" key="1">
    <source>
        <dbReference type="SAM" id="MobiDB-lite"/>
    </source>
</evidence>
<feature type="domain" description="Ig-like" evidence="3">
    <location>
        <begin position="1166"/>
        <end position="1283"/>
    </location>
</feature>
<dbReference type="Gene3D" id="2.60.40.10">
    <property type="entry name" value="Immunoglobulins"/>
    <property type="match status" value="2"/>
</dbReference>